<feature type="domain" description="DUF8202" evidence="2">
    <location>
        <begin position="341"/>
        <end position="569"/>
    </location>
</feature>
<dbReference type="Proteomes" id="UP000261828">
    <property type="component" value="Unassembled WGS sequence"/>
</dbReference>
<gene>
    <name evidence="3" type="ORF">DX873_12705</name>
</gene>
<dbReference type="AlphaFoldDB" id="A0A371JRU2"/>
<dbReference type="Pfam" id="PF26628">
    <property type="entry name" value="DUF8202"/>
    <property type="match status" value="1"/>
</dbReference>
<accession>A0A371JRU2</accession>
<keyword evidence="1" id="KW-0472">Membrane</keyword>
<feature type="transmembrane region" description="Helical" evidence="1">
    <location>
        <begin position="12"/>
        <end position="29"/>
    </location>
</feature>
<evidence type="ECO:0000313" key="4">
    <source>
        <dbReference type="Proteomes" id="UP000261828"/>
    </source>
</evidence>
<feature type="transmembrane region" description="Helical" evidence="1">
    <location>
        <begin position="34"/>
        <end position="53"/>
    </location>
</feature>
<keyword evidence="1" id="KW-0812">Transmembrane</keyword>
<dbReference type="OrthoDB" id="2582440at2"/>
<comment type="caution">
    <text evidence="3">The sequence shown here is derived from an EMBL/GenBank/DDBJ whole genome shotgun (WGS) entry which is preliminary data.</text>
</comment>
<name>A0A371JRU2_9FLAO</name>
<dbReference type="Pfam" id="PF13585">
    <property type="entry name" value="CHU_C"/>
    <property type="match status" value="1"/>
</dbReference>
<dbReference type="EMBL" id="QTJX01000002">
    <property type="protein sequence ID" value="RDY60183.1"/>
    <property type="molecule type" value="Genomic_DNA"/>
</dbReference>
<sequence>MFPVYFLKEILGKTYLLMLISLLLIIRYLSKRKVFCSGFVHWRLCATVLFYFLCFKVQLHAQQVDNWYSADRAINVPSTFPGALSEFTPYAPADGTPVNVWYELVDYSLAFRQDAMEHPNPLNYDQPWENYPNHGFEHPGGSGFLSPIGAIPGLPTLRRNIMNFNPAIEFDPSGPGDALYFRSHARNESIVFIVFAATGAGSTAETQSLLFGGDIDNHLNNHTNLSLGISNGNRFSIGRTWDTGTFFQSGGVDLLERPTIGTFIRQTGLNQETLNTRVNGLPDIFNLARNHPTADEGLFYYNRMGKHFNDTDGLGFTDPSNLDGHIAEVMLMDGITDANHIQRMESYLAVKYGITLNGAGGLGSVNGNTSYNYLAADGTVIWDFDLANPYNYDIAGIGKDRFYDVPGGNRLRYNLYQRISKSVNTEAIVTMSTNTDFITDNLDDTRTAIDASPFTNPREHNYLLWGNDHASLSSTNVELPLGTVTERISREWKIQKTFSVGVTPISGVNVSIELSGSNITIIPDCALYLMIDTDGDGDFTTGPITYIEATVVDALSRIAEFHNVDFENGEVFTIGYGDFTPPSGSIDDVNVCDVVPPVNTADVYNLDDNCAVDTVTHIVDFSLGGTNPEIITRTYRISDTSGNFTDLIQTINVYTSPDAGGANIVNICVNDPPINLFTSLSGTPDPGGNWVDSDGTGVDLMDPSNVDFMGIPAGMYNFTYTITPIAPSPCLDDSATVTVIISQTPMADAPADVESCDSYILPPLANGAYFDAPNGGGNALSAGDNITATATLYVFSPGTGSCPDTENSFEVTINSTPMADAPADVESCDSYILPPLANGAYFDAPNGGGNALSAGDNIAATATLYVFSPGTGSCPDTENSFEVTINSTPMADAPADVESCDSYILPPLANGAYFDAPNGGGNALSAGDNIAATATLYVFSPGTGSCPDTENSFEVTITGFDISTNIQDETCWESGDGSVTIDANTTGLPLTVQLNSIAPMVFPNNSFVIDNLSSGNYELTIIDNSGCISVTEFEILPGGLNLEASVEPMYFCVSSLPSNSISVNLFDPSIVNDVLYALDSTNPNDFVLSPDFENISAGNHSLSIMHNNGCIVEIPFSIEEIATLNLSLTNDYVNQITANVSGGFPPYTFYFENNNGSSSNTYTITRSGTFGVTVIDSKGCEISTTIAMNLVDISIPNFFTPNRDGQNDFWKPKNMELFPNIETYIFDRYGRKIKLMGPLDKGWDGYYESKALPSGDYWYIVRLYDGSGREFVGHFTLYR</sequence>
<evidence type="ECO:0000256" key="1">
    <source>
        <dbReference type="SAM" id="Phobius"/>
    </source>
</evidence>
<proteinExistence type="predicted"/>
<organism evidence="3 4">
    <name type="scientific">Flagellimonas nanhaiensis</name>
    <dbReference type="NCBI Taxonomy" id="2292706"/>
    <lineage>
        <taxon>Bacteria</taxon>
        <taxon>Pseudomonadati</taxon>
        <taxon>Bacteroidota</taxon>
        <taxon>Flavobacteriia</taxon>
        <taxon>Flavobacteriales</taxon>
        <taxon>Flavobacteriaceae</taxon>
        <taxon>Flagellimonas</taxon>
    </lineage>
</organism>
<evidence type="ECO:0000259" key="2">
    <source>
        <dbReference type="Pfam" id="PF26628"/>
    </source>
</evidence>
<keyword evidence="4" id="KW-1185">Reference proteome</keyword>
<evidence type="ECO:0000313" key="3">
    <source>
        <dbReference type="EMBL" id="RDY60183.1"/>
    </source>
</evidence>
<dbReference type="InterPro" id="IPR026341">
    <property type="entry name" value="T9SS_type_B"/>
</dbReference>
<dbReference type="InterPro" id="IPR058515">
    <property type="entry name" value="DUF8202"/>
</dbReference>
<dbReference type="NCBIfam" id="TIGR04131">
    <property type="entry name" value="Bac_Flav_CTERM"/>
    <property type="match status" value="1"/>
</dbReference>
<keyword evidence="1" id="KW-1133">Transmembrane helix</keyword>
<protein>
    <recommendedName>
        <fullName evidence="2">DUF8202 domain-containing protein</fullName>
    </recommendedName>
</protein>
<reference evidence="3 4" key="1">
    <citation type="submission" date="2018-08" db="EMBL/GenBank/DDBJ databases">
        <title>Muricauda nanhaiensis sp. nov., isolated from seawater of the South China Sea.</title>
        <authorList>
            <person name="Dang Y."/>
        </authorList>
    </citation>
    <scope>NUCLEOTIDE SEQUENCE [LARGE SCALE GENOMIC DNA]</scope>
    <source>
        <strain evidence="3 4">SM1704</strain>
    </source>
</reference>